<accession>A0A9P3PV71</accession>
<dbReference type="Proteomes" id="UP001063166">
    <property type="component" value="Unassembled WGS sequence"/>
</dbReference>
<dbReference type="EMBL" id="BRPK01000012">
    <property type="protein sequence ID" value="GLB42620.1"/>
    <property type="molecule type" value="Genomic_DNA"/>
</dbReference>
<sequence>MASPQSIKRQRQCCALSDLPSIAELKMHFSRILLLVSLAVSGFATTVSDVQNHIDDLSSQINDIHAAQSDILHSDGANVGVVQGLKIHSMLMKFAKSQGLATDAVKALSQPATDDDCRAVLASIGQFEPLVSGGSAKLVDNTGHSIFSRTGARPVFKRYLNMLHARTATLSDALVNAAPPNCKSDAIDMKNKFERAFTDVKAAYQ</sequence>
<comment type="caution">
    <text evidence="1">The sequence shown here is derived from an EMBL/GenBank/DDBJ whole genome shotgun (WGS) entry which is preliminary data.</text>
</comment>
<proteinExistence type="predicted"/>
<organism evidence="1 2">
    <name type="scientific">Lyophyllum shimeji</name>
    <name type="common">Hon-shimeji</name>
    <name type="synonym">Tricholoma shimeji</name>
    <dbReference type="NCBI Taxonomy" id="47721"/>
    <lineage>
        <taxon>Eukaryota</taxon>
        <taxon>Fungi</taxon>
        <taxon>Dikarya</taxon>
        <taxon>Basidiomycota</taxon>
        <taxon>Agaricomycotina</taxon>
        <taxon>Agaricomycetes</taxon>
        <taxon>Agaricomycetidae</taxon>
        <taxon>Agaricales</taxon>
        <taxon>Tricholomatineae</taxon>
        <taxon>Lyophyllaceae</taxon>
        <taxon>Lyophyllum</taxon>
    </lineage>
</organism>
<gene>
    <name evidence="1" type="ORF">LshimejAT787_1200690</name>
</gene>
<keyword evidence="2" id="KW-1185">Reference proteome</keyword>
<dbReference type="AlphaFoldDB" id="A0A9P3PV71"/>
<evidence type="ECO:0000313" key="2">
    <source>
        <dbReference type="Proteomes" id="UP001063166"/>
    </source>
</evidence>
<dbReference type="PANTHER" id="PTHR38123">
    <property type="entry name" value="CELL WALL SERINE-THREONINE-RICH GALACTOMANNOPROTEIN MP1 (AFU_ORTHOLOGUE AFUA_4G03240)"/>
    <property type="match status" value="1"/>
</dbReference>
<protein>
    <submittedName>
        <fullName evidence="1">Uncharacterized protein</fullName>
    </submittedName>
</protein>
<evidence type="ECO:0000313" key="1">
    <source>
        <dbReference type="EMBL" id="GLB42620.1"/>
    </source>
</evidence>
<name>A0A9P3PV71_LYOSH</name>
<reference evidence="1" key="1">
    <citation type="submission" date="2022-07" db="EMBL/GenBank/DDBJ databases">
        <title>The genome of Lyophyllum shimeji provides insight into the initial evolution of ectomycorrhizal fungal genome.</title>
        <authorList>
            <person name="Kobayashi Y."/>
            <person name="Shibata T."/>
            <person name="Hirakawa H."/>
            <person name="Shigenobu S."/>
            <person name="Nishiyama T."/>
            <person name="Yamada A."/>
            <person name="Hasebe M."/>
            <person name="Kawaguchi M."/>
        </authorList>
    </citation>
    <scope>NUCLEOTIDE SEQUENCE</scope>
    <source>
        <strain evidence="1">AT787</strain>
    </source>
</reference>
<dbReference type="PANTHER" id="PTHR38123:SF1">
    <property type="entry name" value="HYDROPHOBIC SURFACE BINDING PROTEIN"/>
    <property type="match status" value="1"/>
</dbReference>
<dbReference type="OrthoDB" id="3485059at2759"/>
<dbReference type="GO" id="GO:0005576">
    <property type="term" value="C:extracellular region"/>
    <property type="evidence" value="ECO:0007669"/>
    <property type="project" value="TreeGrafter"/>
</dbReference>